<feature type="transmembrane region" description="Helical" evidence="1">
    <location>
        <begin position="46"/>
        <end position="67"/>
    </location>
</feature>
<feature type="transmembrane region" description="Helical" evidence="1">
    <location>
        <begin position="20"/>
        <end position="39"/>
    </location>
</feature>
<dbReference type="Pfam" id="PF06966">
    <property type="entry name" value="DUF1295"/>
    <property type="match status" value="1"/>
</dbReference>
<protein>
    <submittedName>
        <fullName evidence="2">Unannotated protein</fullName>
    </submittedName>
</protein>
<accession>A0A6J7I3Z5</accession>
<feature type="transmembrane region" description="Helical" evidence="1">
    <location>
        <begin position="152"/>
        <end position="172"/>
    </location>
</feature>
<dbReference type="InterPro" id="IPR010721">
    <property type="entry name" value="UstE-like"/>
</dbReference>
<dbReference type="EMBL" id="CAFBMK010000129">
    <property type="protein sequence ID" value="CAB4925450.1"/>
    <property type="molecule type" value="Genomic_DNA"/>
</dbReference>
<sequence length="275" mass="29592">MPPSAPVPPVAALADGLPVNLVATLLAVALAMTVTFAAAKVAGRHSVIDVTWGAGFALIAVVSWVLSAGDGDATQRAVVAVMTVLWGLRLASHIERRGRGKGEDPRYEELMARAPAGRETFHVVTRVYLTQAVVMWFVSLPVQVAMYETGGLGVLAVLGVVVWAIGLTFEAVGDRQLAAFARDPASKGQVMDRGLWRYTRHPNYFGDACVWWGIWLVAAQELPGLLTVLSPVAMTFFLVFGTGKALLEKGMADRRPGYTDYVRRTSGFFPLPPRG</sequence>
<dbReference type="PROSITE" id="PS50244">
    <property type="entry name" value="S5A_REDUCTASE"/>
    <property type="match status" value="1"/>
</dbReference>
<feature type="transmembrane region" description="Helical" evidence="1">
    <location>
        <begin position="224"/>
        <end position="247"/>
    </location>
</feature>
<proteinExistence type="predicted"/>
<feature type="transmembrane region" description="Helical" evidence="1">
    <location>
        <begin position="73"/>
        <end position="91"/>
    </location>
</feature>
<keyword evidence="1" id="KW-0812">Transmembrane</keyword>
<keyword evidence="1" id="KW-0472">Membrane</keyword>
<gene>
    <name evidence="2" type="ORF">UFOPK3564_02075</name>
</gene>
<reference evidence="2" key="1">
    <citation type="submission" date="2020-05" db="EMBL/GenBank/DDBJ databases">
        <authorList>
            <person name="Chiriac C."/>
            <person name="Salcher M."/>
            <person name="Ghai R."/>
            <person name="Kavagutti S V."/>
        </authorList>
    </citation>
    <scope>NUCLEOTIDE SEQUENCE</scope>
</reference>
<dbReference type="PANTHER" id="PTHR32251">
    <property type="entry name" value="3-OXO-5-ALPHA-STEROID 4-DEHYDROGENASE"/>
    <property type="match status" value="1"/>
</dbReference>
<evidence type="ECO:0000313" key="2">
    <source>
        <dbReference type="EMBL" id="CAB4925450.1"/>
    </source>
</evidence>
<evidence type="ECO:0000256" key="1">
    <source>
        <dbReference type="SAM" id="Phobius"/>
    </source>
</evidence>
<dbReference type="GO" id="GO:0016020">
    <property type="term" value="C:membrane"/>
    <property type="evidence" value="ECO:0007669"/>
    <property type="project" value="TreeGrafter"/>
</dbReference>
<dbReference type="Gene3D" id="1.20.120.1630">
    <property type="match status" value="1"/>
</dbReference>
<dbReference type="AlphaFoldDB" id="A0A6J7I3Z5"/>
<organism evidence="2">
    <name type="scientific">freshwater metagenome</name>
    <dbReference type="NCBI Taxonomy" id="449393"/>
    <lineage>
        <taxon>unclassified sequences</taxon>
        <taxon>metagenomes</taxon>
        <taxon>ecological metagenomes</taxon>
    </lineage>
</organism>
<name>A0A6J7I3Z5_9ZZZZ</name>
<keyword evidence="1" id="KW-1133">Transmembrane helix</keyword>
<dbReference type="PANTHER" id="PTHR32251:SF17">
    <property type="entry name" value="STEROID 5-ALPHA REDUCTASE C-TERMINAL DOMAIN-CONTAINING PROTEIN"/>
    <property type="match status" value="1"/>
</dbReference>